<dbReference type="SUPFAM" id="SSF46785">
    <property type="entry name" value="Winged helix' DNA-binding domain"/>
    <property type="match status" value="1"/>
</dbReference>
<proteinExistence type="predicted"/>
<dbReference type="EMBL" id="JABFCZ010000030">
    <property type="protein sequence ID" value="MBD1549086.1"/>
    <property type="molecule type" value="Genomic_DNA"/>
</dbReference>
<dbReference type="PANTHER" id="PTHR30432">
    <property type="entry name" value="TRANSCRIPTIONAL REGULATOR MODE"/>
    <property type="match status" value="1"/>
</dbReference>
<dbReference type="InterPro" id="IPR036390">
    <property type="entry name" value="WH_DNA-bd_sf"/>
</dbReference>
<dbReference type="PANTHER" id="PTHR30432:SF1">
    <property type="entry name" value="DNA-BINDING TRANSCRIPTIONAL DUAL REGULATOR MODE"/>
    <property type="match status" value="1"/>
</dbReference>
<evidence type="ECO:0000313" key="2">
    <source>
        <dbReference type="Proteomes" id="UP000598467"/>
    </source>
</evidence>
<dbReference type="RefSeq" id="WP_190293773.1">
    <property type="nucleotide sequence ID" value="NZ_JABFCZ010000030.1"/>
</dbReference>
<dbReference type="Proteomes" id="UP000598467">
    <property type="component" value="Unassembled WGS sequence"/>
</dbReference>
<dbReference type="InterPro" id="IPR051815">
    <property type="entry name" value="Molybdate_resp_trans_reg"/>
</dbReference>
<gene>
    <name evidence="1" type="ORF">HK439_22740</name>
</gene>
<protein>
    <submittedName>
        <fullName evidence="1">LysR family transcriptional regulator</fullName>
    </submittedName>
</protein>
<dbReference type="AlphaFoldDB" id="A0A926P666"/>
<dbReference type="Gene3D" id="1.10.10.10">
    <property type="entry name" value="Winged helix-like DNA-binding domain superfamily/Winged helix DNA-binding domain"/>
    <property type="match status" value="1"/>
</dbReference>
<name>A0A926P666_9HYPH</name>
<comment type="caution">
    <text evidence="1">The sequence shown here is derived from an EMBL/GenBank/DDBJ whole genome shotgun (WGS) entry which is preliminary data.</text>
</comment>
<dbReference type="InterPro" id="IPR036388">
    <property type="entry name" value="WH-like_DNA-bd_sf"/>
</dbReference>
<evidence type="ECO:0000313" key="1">
    <source>
        <dbReference type="EMBL" id="MBD1549086.1"/>
    </source>
</evidence>
<sequence length="126" mass="13358">MTKDFPRVRLRIVLAPGVAFGPGKADLLEGIEETGSLSAAGKRLRMSYKRAWNLVGDLNAQFAEPVVETAKGGSGGGGGSRLTPFGKHLLETFRTVEARMQADSATEFEALSSMVKSSLESGEPSD</sequence>
<accession>A0A926P666</accession>
<reference evidence="1" key="1">
    <citation type="submission" date="2020-05" db="EMBL/GenBank/DDBJ databases">
        <title>Identification of trans-AT polyketide cluster in two marine bacteria, producers of a novel glutaramide-containing polyketide sesbanimide D and analogs.</title>
        <authorList>
            <person name="Kacar D."/>
            <person name="Rodriguez P."/>
            <person name="Canedo L."/>
            <person name="Gonzalez E."/>
            <person name="Galan B."/>
            <person name="De La Calle F."/>
            <person name="Garcia J.L."/>
        </authorList>
    </citation>
    <scope>NUCLEOTIDE SEQUENCE</scope>
    <source>
        <strain evidence="1">PHM038</strain>
    </source>
</reference>
<organism evidence="1 2">
    <name type="scientific">Roseibium aggregatum</name>
    <dbReference type="NCBI Taxonomy" id="187304"/>
    <lineage>
        <taxon>Bacteria</taxon>
        <taxon>Pseudomonadati</taxon>
        <taxon>Pseudomonadota</taxon>
        <taxon>Alphaproteobacteria</taxon>
        <taxon>Hyphomicrobiales</taxon>
        <taxon>Stappiaceae</taxon>
        <taxon>Roseibium</taxon>
    </lineage>
</organism>